<proteinExistence type="predicted"/>
<dbReference type="Proteomes" id="UP001215598">
    <property type="component" value="Unassembled WGS sequence"/>
</dbReference>
<feature type="compositionally biased region" description="Polar residues" evidence="1">
    <location>
        <begin position="104"/>
        <end position="128"/>
    </location>
</feature>
<keyword evidence="3" id="KW-1185">Reference proteome</keyword>
<feature type="region of interest" description="Disordered" evidence="1">
    <location>
        <begin position="1"/>
        <end position="128"/>
    </location>
</feature>
<sequence>MGLHSGTKHTVATPPPTESLSEGNAGMDARMSMPADAGTLGQGANEPQPSSQDDAAEFERRSRTADVDKHSTTKSVQHDSVSHSPVSQDGGAMLDDHVYRAEGATNQDANSAVGSGFQSSKKTSRASSVRGSSLVLDTKPLFFGGWFNPQEGNAPADTASKVETQSWADYTEDDGFGAIPPGWLEDVKVEPVSPELPPTPSMRSMLSVDNVDDFSLDKMMNEVNGRMSSEAQRLLAQREVKMWNIKIKPATSFSDSTSRKMSKASDGVSINSRGNHY</sequence>
<feature type="compositionally biased region" description="Basic and acidic residues" evidence="1">
    <location>
        <begin position="57"/>
        <end position="81"/>
    </location>
</feature>
<comment type="caution">
    <text evidence="2">The sequence shown here is derived from an EMBL/GenBank/DDBJ whole genome shotgun (WGS) entry which is preliminary data.</text>
</comment>
<feature type="compositionally biased region" description="Polar residues" evidence="1">
    <location>
        <begin position="268"/>
        <end position="277"/>
    </location>
</feature>
<accession>A0AAD7MEK7</accession>
<gene>
    <name evidence="2" type="ORF">B0H16DRAFT_1743553</name>
</gene>
<dbReference type="AlphaFoldDB" id="A0AAD7MEK7"/>
<dbReference type="EMBL" id="JARKIB010000349">
    <property type="protein sequence ID" value="KAJ7713225.1"/>
    <property type="molecule type" value="Genomic_DNA"/>
</dbReference>
<protein>
    <submittedName>
        <fullName evidence="2">Uncharacterized protein</fullName>
    </submittedName>
</protein>
<reference evidence="2" key="1">
    <citation type="submission" date="2023-03" db="EMBL/GenBank/DDBJ databases">
        <title>Massive genome expansion in bonnet fungi (Mycena s.s.) driven by repeated elements and novel gene families across ecological guilds.</title>
        <authorList>
            <consortium name="Lawrence Berkeley National Laboratory"/>
            <person name="Harder C.B."/>
            <person name="Miyauchi S."/>
            <person name="Viragh M."/>
            <person name="Kuo A."/>
            <person name="Thoen E."/>
            <person name="Andreopoulos B."/>
            <person name="Lu D."/>
            <person name="Skrede I."/>
            <person name="Drula E."/>
            <person name="Henrissat B."/>
            <person name="Morin E."/>
            <person name="Kohler A."/>
            <person name="Barry K."/>
            <person name="LaButti K."/>
            <person name="Morin E."/>
            <person name="Salamov A."/>
            <person name="Lipzen A."/>
            <person name="Mereny Z."/>
            <person name="Hegedus B."/>
            <person name="Baldrian P."/>
            <person name="Stursova M."/>
            <person name="Weitz H."/>
            <person name="Taylor A."/>
            <person name="Grigoriev I.V."/>
            <person name="Nagy L.G."/>
            <person name="Martin F."/>
            <person name="Kauserud H."/>
        </authorList>
    </citation>
    <scope>NUCLEOTIDE SEQUENCE</scope>
    <source>
        <strain evidence="2">CBHHK182m</strain>
    </source>
</reference>
<evidence type="ECO:0000256" key="1">
    <source>
        <dbReference type="SAM" id="MobiDB-lite"/>
    </source>
</evidence>
<evidence type="ECO:0000313" key="3">
    <source>
        <dbReference type="Proteomes" id="UP001215598"/>
    </source>
</evidence>
<name>A0AAD7MEK7_9AGAR</name>
<feature type="region of interest" description="Disordered" evidence="1">
    <location>
        <begin position="253"/>
        <end position="277"/>
    </location>
</feature>
<evidence type="ECO:0000313" key="2">
    <source>
        <dbReference type="EMBL" id="KAJ7713225.1"/>
    </source>
</evidence>
<organism evidence="2 3">
    <name type="scientific">Mycena metata</name>
    <dbReference type="NCBI Taxonomy" id="1033252"/>
    <lineage>
        <taxon>Eukaryota</taxon>
        <taxon>Fungi</taxon>
        <taxon>Dikarya</taxon>
        <taxon>Basidiomycota</taxon>
        <taxon>Agaricomycotina</taxon>
        <taxon>Agaricomycetes</taxon>
        <taxon>Agaricomycetidae</taxon>
        <taxon>Agaricales</taxon>
        <taxon>Marasmiineae</taxon>
        <taxon>Mycenaceae</taxon>
        <taxon>Mycena</taxon>
    </lineage>
</organism>